<sequence length="73" mass="7883">MSMILHFFSFSCSIESIEMVRSSECACTAYVTSKDPYSHETACLLSASLSSTLCPLLTNVNVTGEAKVILSLL</sequence>
<name>A0A2P6QS25_ROSCH</name>
<comment type="caution">
    <text evidence="1">The sequence shown here is derived from an EMBL/GenBank/DDBJ whole genome shotgun (WGS) entry which is preliminary data.</text>
</comment>
<dbReference type="STRING" id="74649.A0A2P6QS25"/>
<dbReference type="Gramene" id="PRQ36985">
    <property type="protein sequence ID" value="PRQ36985"/>
    <property type="gene ID" value="RchiOBHm_Chr4g0397581"/>
</dbReference>
<protein>
    <submittedName>
        <fullName evidence="1">Uncharacterized protein</fullName>
    </submittedName>
</protein>
<organism evidence="1 2">
    <name type="scientific">Rosa chinensis</name>
    <name type="common">China rose</name>
    <dbReference type="NCBI Taxonomy" id="74649"/>
    <lineage>
        <taxon>Eukaryota</taxon>
        <taxon>Viridiplantae</taxon>
        <taxon>Streptophyta</taxon>
        <taxon>Embryophyta</taxon>
        <taxon>Tracheophyta</taxon>
        <taxon>Spermatophyta</taxon>
        <taxon>Magnoliopsida</taxon>
        <taxon>eudicotyledons</taxon>
        <taxon>Gunneridae</taxon>
        <taxon>Pentapetalae</taxon>
        <taxon>rosids</taxon>
        <taxon>fabids</taxon>
        <taxon>Rosales</taxon>
        <taxon>Rosaceae</taxon>
        <taxon>Rosoideae</taxon>
        <taxon>Rosoideae incertae sedis</taxon>
        <taxon>Rosa</taxon>
    </lineage>
</organism>
<dbReference type="EMBL" id="PDCK01000042">
    <property type="protein sequence ID" value="PRQ36985.1"/>
    <property type="molecule type" value="Genomic_DNA"/>
</dbReference>
<proteinExistence type="predicted"/>
<keyword evidence="2" id="KW-1185">Reference proteome</keyword>
<accession>A0A2P6QS25</accession>
<reference evidence="1 2" key="1">
    <citation type="journal article" date="2018" name="Nat. Genet.">
        <title>The Rosa genome provides new insights in the design of modern roses.</title>
        <authorList>
            <person name="Bendahmane M."/>
        </authorList>
    </citation>
    <scope>NUCLEOTIDE SEQUENCE [LARGE SCALE GENOMIC DNA]</scope>
    <source>
        <strain evidence="2">cv. Old Blush</strain>
    </source>
</reference>
<evidence type="ECO:0000313" key="1">
    <source>
        <dbReference type="EMBL" id="PRQ36985.1"/>
    </source>
</evidence>
<dbReference type="AlphaFoldDB" id="A0A2P6QS25"/>
<dbReference type="Proteomes" id="UP000238479">
    <property type="component" value="Chromosome 4"/>
</dbReference>
<gene>
    <name evidence="1" type="ORF">RchiOBHm_Chr4g0397581</name>
</gene>
<evidence type="ECO:0000313" key="2">
    <source>
        <dbReference type="Proteomes" id="UP000238479"/>
    </source>
</evidence>